<proteinExistence type="predicted"/>
<dbReference type="GO" id="GO:0006274">
    <property type="term" value="P:DNA replication termination"/>
    <property type="evidence" value="ECO:0007669"/>
    <property type="project" value="InterPro"/>
</dbReference>
<dbReference type="Proteomes" id="UP000075430">
    <property type="component" value="Unassembled WGS sequence"/>
</dbReference>
<dbReference type="AlphaFoldDB" id="A0A150F9R0"/>
<comment type="caution">
    <text evidence="1">The sequence shown here is derived from an EMBL/GenBank/DDBJ whole genome shotgun (WGS) entry which is preliminary data.</text>
</comment>
<evidence type="ECO:0000313" key="2">
    <source>
        <dbReference type="Proteomes" id="UP000075430"/>
    </source>
</evidence>
<sequence>MELFVRRKEVHILKEEKRSSTGFLVKQRAFLKLYMITMTEQERLYGLKLLEVLRSEFKAIGFKPNHTEVYRSLHELLDDGILKQIKVKKEGAKLQEVVLYQFKDYEAAKLYKKQLKVELDRCKKLIEKALSDNF</sequence>
<dbReference type="InterPro" id="IPR036390">
    <property type="entry name" value="WH_DNA-bd_sf"/>
</dbReference>
<protein>
    <submittedName>
        <fullName evidence="1">Replication termination protein</fullName>
    </submittedName>
</protein>
<keyword evidence="2" id="KW-1185">Reference proteome</keyword>
<name>A0A150F9R0_9BACI</name>
<dbReference type="EMBL" id="LSBA01000006">
    <property type="protein sequence ID" value="KXZ21759.1"/>
    <property type="molecule type" value="Genomic_DNA"/>
</dbReference>
<dbReference type="PIRSF" id="PIRSF021424">
    <property type="entry name" value="RTP"/>
    <property type="match status" value="1"/>
</dbReference>
<reference evidence="2" key="1">
    <citation type="submission" date="2016-02" db="EMBL/GenBank/DDBJ databases">
        <authorList>
            <person name="Dunlap C."/>
        </authorList>
    </citation>
    <scope>NUCLEOTIDE SEQUENCE [LARGE SCALE GENOMIC DNA]</scope>
    <source>
        <strain evidence="2">NRRL B-41092</strain>
    </source>
</reference>
<dbReference type="InterPro" id="IPR003432">
    <property type="entry name" value="RTP"/>
</dbReference>
<dbReference type="Gene3D" id="1.10.10.10">
    <property type="entry name" value="Winged helix-like DNA-binding domain superfamily/Winged helix DNA-binding domain"/>
    <property type="match status" value="1"/>
</dbReference>
<dbReference type="InterPro" id="IPR036388">
    <property type="entry name" value="WH-like_DNA-bd_sf"/>
</dbReference>
<evidence type="ECO:0000313" key="1">
    <source>
        <dbReference type="EMBL" id="KXZ21759.1"/>
    </source>
</evidence>
<organism evidence="1 2">
    <name type="scientific">Bacillus nakamurai</name>
    <dbReference type="NCBI Taxonomy" id="1793963"/>
    <lineage>
        <taxon>Bacteria</taxon>
        <taxon>Bacillati</taxon>
        <taxon>Bacillota</taxon>
        <taxon>Bacilli</taxon>
        <taxon>Bacillales</taxon>
        <taxon>Bacillaceae</taxon>
        <taxon>Bacillus</taxon>
    </lineage>
</organism>
<gene>
    <name evidence="1" type="ORF">AXI58_12505</name>
</gene>
<dbReference type="GO" id="GO:0003677">
    <property type="term" value="F:DNA binding"/>
    <property type="evidence" value="ECO:0007669"/>
    <property type="project" value="InterPro"/>
</dbReference>
<dbReference type="SUPFAM" id="SSF46785">
    <property type="entry name" value="Winged helix' DNA-binding domain"/>
    <property type="match status" value="1"/>
</dbReference>
<dbReference type="Pfam" id="PF02334">
    <property type="entry name" value="RTP"/>
    <property type="match status" value="1"/>
</dbReference>
<accession>A0A150F9R0</accession>
<dbReference type="STRING" id="1793963.AXI58_12505"/>